<gene>
    <name evidence="2" type="ordered locus">Mpal_1263</name>
</gene>
<feature type="domain" description="Metallo-beta-lactamase" evidence="1">
    <location>
        <begin position="14"/>
        <end position="203"/>
    </location>
</feature>
<dbReference type="InterPro" id="IPR036866">
    <property type="entry name" value="RibonucZ/Hydroxyglut_hydro"/>
</dbReference>
<dbReference type="GeneID" id="7271541"/>
<dbReference type="KEGG" id="mpl:Mpal_1263"/>
<accession>B8GHJ3</accession>
<protein>
    <submittedName>
        <fullName evidence="2">Beta-lactamase domain protein</fullName>
    </submittedName>
</protein>
<dbReference type="Proteomes" id="UP000002457">
    <property type="component" value="Chromosome"/>
</dbReference>
<proteinExistence type="predicted"/>
<sequence length="231" mass="24977">MEIVPGIHQVDGVNGNCFIIVRDDLTLIDTGMPKNSAKIVNYIQDILKRKPTDIKTIVLTHFHIDHVGDASDLKKLSGAKVAIHEADADYVAGRKTQPVPGGVKGMIFKVLIPLFFGSRPVEPDIELNDGDTIAGLTVIHTPGHTPGSICLFDQASNVLFAGDLLRFNGSKIEIGVVPLDTSEVQQSINKIAALDFAIMLSGHGIPLRPDASVKVREFAKRDIRKNGFPGK</sequence>
<evidence type="ECO:0000259" key="1">
    <source>
        <dbReference type="SMART" id="SM00849"/>
    </source>
</evidence>
<name>B8GHJ3_METPE</name>
<dbReference type="eggNOG" id="arCOG00504">
    <property type="taxonomic scope" value="Archaea"/>
</dbReference>
<dbReference type="InterPro" id="IPR050855">
    <property type="entry name" value="NDM-1-like"/>
</dbReference>
<organism evidence="2 3">
    <name type="scientific">Methanosphaerula palustris (strain ATCC BAA-1556 / DSM 19958 / E1-9c)</name>
    <dbReference type="NCBI Taxonomy" id="521011"/>
    <lineage>
        <taxon>Archaea</taxon>
        <taxon>Methanobacteriati</taxon>
        <taxon>Methanobacteriota</taxon>
        <taxon>Stenosarchaea group</taxon>
        <taxon>Methanomicrobia</taxon>
        <taxon>Methanomicrobiales</taxon>
        <taxon>Methanoregulaceae</taxon>
        <taxon>Methanosphaerula</taxon>
    </lineage>
</organism>
<evidence type="ECO:0000313" key="3">
    <source>
        <dbReference type="Proteomes" id="UP000002457"/>
    </source>
</evidence>
<evidence type="ECO:0000313" key="2">
    <source>
        <dbReference type="EMBL" id="ACL16598.1"/>
    </source>
</evidence>
<dbReference type="SMART" id="SM00849">
    <property type="entry name" value="Lactamase_B"/>
    <property type="match status" value="1"/>
</dbReference>
<dbReference type="CDD" id="cd07721">
    <property type="entry name" value="yflN-like_MBL-fold"/>
    <property type="match status" value="1"/>
</dbReference>
<dbReference type="SUPFAM" id="SSF56281">
    <property type="entry name" value="Metallo-hydrolase/oxidoreductase"/>
    <property type="match status" value="1"/>
</dbReference>
<dbReference type="Gene3D" id="3.60.15.10">
    <property type="entry name" value="Ribonuclease Z/Hydroxyacylglutathione hydrolase-like"/>
    <property type="match status" value="1"/>
</dbReference>
<dbReference type="RefSeq" id="WP_012617917.1">
    <property type="nucleotide sequence ID" value="NC_011832.1"/>
</dbReference>
<dbReference type="HOGENOM" id="CLU_030571_2_4_2"/>
<dbReference type="AlphaFoldDB" id="B8GHJ3"/>
<dbReference type="PANTHER" id="PTHR42951:SF17">
    <property type="entry name" value="METALLO-BETA-LACTAMASE DOMAIN-CONTAINING PROTEIN"/>
    <property type="match status" value="1"/>
</dbReference>
<dbReference type="PANTHER" id="PTHR42951">
    <property type="entry name" value="METALLO-BETA-LACTAMASE DOMAIN-CONTAINING"/>
    <property type="match status" value="1"/>
</dbReference>
<keyword evidence="3" id="KW-1185">Reference proteome</keyword>
<dbReference type="Pfam" id="PF00753">
    <property type="entry name" value="Lactamase_B"/>
    <property type="match status" value="1"/>
</dbReference>
<dbReference type="EMBL" id="CP001338">
    <property type="protein sequence ID" value="ACL16598.1"/>
    <property type="molecule type" value="Genomic_DNA"/>
</dbReference>
<dbReference type="OrthoDB" id="197151at2157"/>
<dbReference type="InterPro" id="IPR001279">
    <property type="entry name" value="Metallo-B-lactamas"/>
</dbReference>
<dbReference type="STRING" id="521011.Mpal_1263"/>
<reference evidence="2 3" key="1">
    <citation type="journal article" date="2015" name="Genome Announc.">
        <title>Complete Genome Sequence of Methanosphaerula palustris E1-9CT, a Hydrogenotrophic Methanogen Isolated from a Minerotrophic Fen Peatland.</title>
        <authorList>
            <person name="Cadillo-Quiroz H."/>
            <person name="Browne P."/>
            <person name="Kyrpides N."/>
            <person name="Woyke T."/>
            <person name="Goodwin L."/>
            <person name="Detter C."/>
            <person name="Yavitt J.B."/>
            <person name="Zinder S.H."/>
        </authorList>
    </citation>
    <scope>NUCLEOTIDE SEQUENCE [LARGE SCALE GENOMIC DNA]</scope>
    <source>
        <strain evidence="3">ATCC BAA-1556 / DSM 19958 / E1-9c</strain>
    </source>
</reference>